<dbReference type="InterPro" id="IPR056579">
    <property type="entry name" value="Ufl1_N"/>
</dbReference>
<dbReference type="InterPro" id="IPR018611">
    <property type="entry name" value="Ufl1"/>
</dbReference>
<dbReference type="GO" id="GO:0005789">
    <property type="term" value="C:endoplasmic reticulum membrane"/>
    <property type="evidence" value="ECO:0007669"/>
    <property type="project" value="TreeGrafter"/>
</dbReference>
<dbReference type="GO" id="GO:0034976">
    <property type="term" value="P:response to endoplasmic reticulum stress"/>
    <property type="evidence" value="ECO:0007669"/>
    <property type="project" value="TreeGrafter"/>
</dbReference>
<dbReference type="InParanoid" id="A0A5J5ER78"/>
<dbReference type="PANTHER" id="PTHR31057:SF0">
    <property type="entry name" value="E3 UFM1-PROTEIN LIGASE 1"/>
    <property type="match status" value="1"/>
</dbReference>
<comment type="caution">
    <text evidence="2">The sequence shown here is derived from an EMBL/GenBank/DDBJ whole genome shotgun (WGS) entry which is preliminary data.</text>
</comment>
<dbReference type="EMBL" id="VXIS01000158">
    <property type="protein sequence ID" value="KAA8900193.1"/>
    <property type="molecule type" value="Genomic_DNA"/>
</dbReference>
<evidence type="ECO:0000313" key="3">
    <source>
        <dbReference type="Proteomes" id="UP000326924"/>
    </source>
</evidence>
<sequence length="613" mass="67341">MFTNTADIKAFFRALPLPTLYLELTSGAGIITESHARSEIARLIADGSERTSTFAIAGELSLDPRAVERLLPSESELGGWGRVGAAGIVRPKELEELRKLLQEEVVLDTREFCGRVGIDRELLWRLLPAEWSWLGEDTVVGYGKKVYEDAREAVVDCLKQAAAPVALATLDSLDAPAAFVRKVVADVVKARELDGVLEGGRYVPDVYIQARQVALVEELREDGVIAVEDLRRERVTDPKGFVTQHVPQAQLLIDHFVMPVFMARTKNLVAERVERHGWSDIKAPEKLLPSQDETVLRQILIKSLPGVHEVAGLIVSNSLEEGLKAKCRVAAQARAENAWKRRGKAQPTDKSIKWQEIWKTAASEKSLNPTLLSHFSNTLTAYAKAMFEERYEEIRQAWVDSSRTAFMEKYHARLCIHLSGLDSVKDASLKSKLAVDLVEFARENGITAVEKLEVALREDPNVNLQPLQDLRSALQKPSAGRSESYLKEIEAALHKINPGGSIRDMALKAKKLSMMEEINSQLQSSKDISLTLLSTVLLLLAANSDGVIKATGKYVPKLLKEVQNAGIGSDTQIAAMSRMKAAAVGKGDVSDADVAELKSIGQQCVGDAADLCL</sequence>
<name>A0A5J5ER78_9PEZI</name>
<proteinExistence type="predicted"/>
<accession>A0A5J5ER78</accession>
<dbReference type="GO" id="GO:1990592">
    <property type="term" value="P:protein K69-linked ufmylation"/>
    <property type="evidence" value="ECO:0007669"/>
    <property type="project" value="TreeGrafter"/>
</dbReference>
<organism evidence="2 3">
    <name type="scientific">Sphaerosporella brunnea</name>
    <dbReference type="NCBI Taxonomy" id="1250544"/>
    <lineage>
        <taxon>Eukaryota</taxon>
        <taxon>Fungi</taxon>
        <taxon>Dikarya</taxon>
        <taxon>Ascomycota</taxon>
        <taxon>Pezizomycotina</taxon>
        <taxon>Pezizomycetes</taxon>
        <taxon>Pezizales</taxon>
        <taxon>Pyronemataceae</taxon>
        <taxon>Sphaerosporella</taxon>
    </lineage>
</organism>
<evidence type="ECO:0000259" key="1">
    <source>
        <dbReference type="Pfam" id="PF09743"/>
    </source>
</evidence>
<dbReference type="GO" id="GO:0032434">
    <property type="term" value="P:regulation of proteasomal ubiquitin-dependent protein catabolic process"/>
    <property type="evidence" value="ECO:0007669"/>
    <property type="project" value="TreeGrafter"/>
</dbReference>
<dbReference type="AlphaFoldDB" id="A0A5J5ER78"/>
<reference evidence="2 3" key="1">
    <citation type="submission" date="2019-09" db="EMBL/GenBank/DDBJ databases">
        <title>Draft genome of the ectomycorrhizal ascomycete Sphaerosporella brunnea.</title>
        <authorList>
            <consortium name="DOE Joint Genome Institute"/>
            <person name="Benucci G.M."/>
            <person name="Marozzi G."/>
            <person name="Antonielli L."/>
            <person name="Sanchez S."/>
            <person name="Marco P."/>
            <person name="Wang X."/>
            <person name="Falini L.B."/>
            <person name="Barry K."/>
            <person name="Haridas S."/>
            <person name="Lipzen A."/>
            <person name="Labutti K."/>
            <person name="Grigoriev I.V."/>
            <person name="Murat C."/>
            <person name="Martin F."/>
            <person name="Albertini E."/>
            <person name="Donnini D."/>
            <person name="Bonito G."/>
        </authorList>
    </citation>
    <scope>NUCLEOTIDE SEQUENCE [LARGE SCALE GENOMIC DNA]</scope>
    <source>
        <strain evidence="2 3">Sb_GMNB300</strain>
    </source>
</reference>
<dbReference type="GO" id="GO:0061666">
    <property type="term" value="F:UFM1 ligase activity"/>
    <property type="evidence" value="ECO:0007669"/>
    <property type="project" value="InterPro"/>
</dbReference>
<dbReference type="OrthoDB" id="3935714at2759"/>
<dbReference type="Pfam" id="PF09743">
    <property type="entry name" value="E3_UFM1_ligase"/>
    <property type="match status" value="1"/>
</dbReference>
<dbReference type="PANTHER" id="PTHR31057">
    <property type="entry name" value="E3 UFM1-PROTEIN LIGASE 1"/>
    <property type="match status" value="1"/>
</dbReference>
<dbReference type="Proteomes" id="UP000326924">
    <property type="component" value="Unassembled WGS sequence"/>
</dbReference>
<keyword evidence="3" id="KW-1185">Reference proteome</keyword>
<feature type="domain" description="E3 UFM1-protein ligase 1-like N-terminal" evidence="1">
    <location>
        <begin position="27"/>
        <end position="241"/>
    </location>
</feature>
<evidence type="ECO:0000313" key="2">
    <source>
        <dbReference type="EMBL" id="KAA8900193.1"/>
    </source>
</evidence>
<gene>
    <name evidence="2" type="ORF">FN846DRAFT_892241</name>
</gene>
<protein>
    <recommendedName>
        <fullName evidence="1">E3 UFM1-protein ligase 1-like N-terminal domain-containing protein</fullName>
    </recommendedName>
</protein>